<evidence type="ECO:0000259" key="1">
    <source>
        <dbReference type="Pfam" id="PF04981"/>
    </source>
</evidence>
<dbReference type="PANTHER" id="PTHR12746:SF2">
    <property type="entry name" value="60S RIBOSOMAL EXPORT PROTEIN NMD3"/>
    <property type="match status" value="1"/>
</dbReference>
<name>A0A497F0E7_9CREN</name>
<dbReference type="Pfam" id="PF04981">
    <property type="entry name" value="NMD3"/>
    <property type="match status" value="1"/>
</dbReference>
<comment type="caution">
    <text evidence="2">The sequence shown here is derived from an EMBL/GenBank/DDBJ whole genome shotgun (WGS) entry which is preliminary data.</text>
</comment>
<dbReference type="InterPro" id="IPR039768">
    <property type="entry name" value="Nmd3"/>
</dbReference>
<dbReference type="GO" id="GO:0005737">
    <property type="term" value="C:cytoplasm"/>
    <property type="evidence" value="ECO:0007669"/>
    <property type="project" value="TreeGrafter"/>
</dbReference>
<sequence>MRRFCAICGKLESEEEPLIENLCWECYRDRHKLIKIPHRLKVEVCSSCGAYKVNGRWVRSKSGNPVFEASAEVVKRSVKLTGEGAFEAIPEGFSGRGRVKVRVVARGSVHPLIPEYREEATVEVEVKRVSCPICIKMASKYYVATVQVRAEGRRLTRNEVTLISRLVENIVSREVESDRSAYVVEAKEVGGGFDF</sequence>
<dbReference type="Proteomes" id="UP000269499">
    <property type="component" value="Unassembled WGS sequence"/>
</dbReference>
<gene>
    <name evidence="2" type="ORF">DRJ26_03835</name>
</gene>
<dbReference type="AlphaFoldDB" id="A0A497F0E7"/>
<dbReference type="GO" id="GO:0043023">
    <property type="term" value="F:ribosomal large subunit binding"/>
    <property type="evidence" value="ECO:0007669"/>
    <property type="project" value="InterPro"/>
</dbReference>
<feature type="domain" description="Nmd3 N-terminal" evidence="1">
    <location>
        <begin position="5"/>
        <end position="195"/>
    </location>
</feature>
<proteinExistence type="predicted"/>
<reference evidence="2 3" key="1">
    <citation type="submission" date="2018-06" db="EMBL/GenBank/DDBJ databases">
        <title>Extensive metabolic versatility and redundancy in microbially diverse, dynamic hydrothermal sediments.</title>
        <authorList>
            <person name="Dombrowski N."/>
            <person name="Teske A."/>
            <person name="Baker B.J."/>
        </authorList>
    </citation>
    <scope>NUCLEOTIDE SEQUENCE [LARGE SCALE GENOMIC DNA]</scope>
    <source>
        <strain evidence="2">B20_G2</strain>
    </source>
</reference>
<protein>
    <recommendedName>
        <fullName evidence="1">Nmd3 N-terminal domain-containing protein</fullName>
    </recommendedName>
</protein>
<dbReference type="InterPro" id="IPR007064">
    <property type="entry name" value="Nmd3_N"/>
</dbReference>
<evidence type="ECO:0000313" key="2">
    <source>
        <dbReference type="EMBL" id="RLE53074.1"/>
    </source>
</evidence>
<organism evidence="2 3">
    <name type="scientific">Thermoproteota archaeon</name>
    <dbReference type="NCBI Taxonomy" id="2056631"/>
    <lineage>
        <taxon>Archaea</taxon>
        <taxon>Thermoproteota</taxon>
    </lineage>
</organism>
<dbReference type="PANTHER" id="PTHR12746">
    <property type="entry name" value="NONSENSE-MEDIATED MRNA DECAY PROTEIN 3"/>
    <property type="match status" value="1"/>
</dbReference>
<accession>A0A497F0E7</accession>
<dbReference type="EMBL" id="QMRA01000083">
    <property type="protein sequence ID" value="RLE53074.1"/>
    <property type="molecule type" value="Genomic_DNA"/>
</dbReference>
<feature type="non-terminal residue" evidence="2">
    <location>
        <position position="195"/>
    </location>
</feature>
<evidence type="ECO:0000313" key="3">
    <source>
        <dbReference type="Proteomes" id="UP000269499"/>
    </source>
</evidence>